<dbReference type="Proteomes" id="UP001362999">
    <property type="component" value="Unassembled WGS sequence"/>
</dbReference>
<dbReference type="AlphaFoldDB" id="A0AAW0B5W7"/>
<protein>
    <submittedName>
        <fullName evidence="1">Uncharacterized protein</fullName>
    </submittedName>
</protein>
<evidence type="ECO:0000313" key="1">
    <source>
        <dbReference type="EMBL" id="KAK7021011.1"/>
    </source>
</evidence>
<comment type="caution">
    <text evidence="1">The sequence shown here is derived from an EMBL/GenBank/DDBJ whole genome shotgun (WGS) entry which is preliminary data.</text>
</comment>
<organism evidence="1 2">
    <name type="scientific">Favolaschia claudopus</name>
    <dbReference type="NCBI Taxonomy" id="2862362"/>
    <lineage>
        <taxon>Eukaryota</taxon>
        <taxon>Fungi</taxon>
        <taxon>Dikarya</taxon>
        <taxon>Basidiomycota</taxon>
        <taxon>Agaricomycotina</taxon>
        <taxon>Agaricomycetes</taxon>
        <taxon>Agaricomycetidae</taxon>
        <taxon>Agaricales</taxon>
        <taxon>Marasmiineae</taxon>
        <taxon>Mycenaceae</taxon>
        <taxon>Favolaschia</taxon>
    </lineage>
</organism>
<dbReference type="EMBL" id="JAWWNJ010000040">
    <property type="protein sequence ID" value="KAK7021011.1"/>
    <property type="molecule type" value="Genomic_DNA"/>
</dbReference>
<accession>A0AAW0B5W7</accession>
<reference evidence="1 2" key="1">
    <citation type="journal article" date="2024" name="J Genomics">
        <title>Draft genome sequencing and assembly of Favolaschia claudopus CIRM-BRFM 2984 isolated from oak limbs.</title>
        <authorList>
            <person name="Navarro D."/>
            <person name="Drula E."/>
            <person name="Chaduli D."/>
            <person name="Cazenave R."/>
            <person name="Ahrendt S."/>
            <person name="Wang J."/>
            <person name="Lipzen A."/>
            <person name="Daum C."/>
            <person name="Barry K."/>
            <person name="Grigoriev I.V."/>
            <person name="Favel A."/>
            <person name="Rosso M.N."/>
            <person name="Martin F."/>
        </authorList>
    </citation>
    <scope>NUCLEOTIDE SEQUENCE [LARGE SCALE GENOMIC DNA]</scope>
    <source>
        <strain evidence="1 2">CIRM-BRFM 2984</strain>
    </source>
</reference>
<sequence>MHTLSTLEVDVIKRDRVVDKRARDVNINRVTSFVVKAAKRQLDSVPPRALSLPSLISTYRQRQRRTAAFNCLCAFPTRPRIGTALQREESVRFIEGITPVAVIACPISRLDVELLLVLCTHRLGMLQRLRFTASTML</sequence>
<keyword evidence="2" id="KW-1185">Reference proteome</keyword>
<evidence type="ECO:0000313" key="2">
    <source>
        <dbReference type="Proteomes" id="UP001362999"/>
    </source>
</evidence>
<proteinExistence type="predicted"/>
<gene>
    <name evidence="1" type="ORF">R3P38DRAFT_3272054</name>
</gene>
<name>A0AAW0B5W7_9AGAR</name>